<proteinExistence type="predicted"/>
<evidence type="ECO:0000313" key="2">
    <source>
        <dbReference type="Proteomes" id="UP001161247"/>
    </source>
</evidence>
<name>A0AAV1DJH3_OLDCO</name>
<organism evidence="1 2">
    <name type="scientific">Oldenlandia corymbosa var. corymbosa</name>
    <dbReference type="NCBI Taxonomy" id="529605"/>
    <lineage>
        <taxon>Eukaryota</taxon>
        <taxon>Viridiplantae</taxon>
        <taxon>Streptophyta</taxon>
        <taxon>Embryophyta</taxon>
        <taxon>Tracheophyta</taxon>
        <taxon>Spermatophyta</taxon>
        <taxon>Magnoliopsida</taxon>
        <taxon>eudicotyledons</taxon>
        <taxon>Gunneridae</taxon>
        <taxon>Pentapetalae</taxon>
        <taxon>asterids</taxon>
        <taxon>lamiids</taxon>
        <taxon>Gentianales</taxon>
        <taxon>Rubiaceae</taxon>
        <taxon>Rubioideae</taxon>
        <taxon>Spermacoceae</taxon>
        <taxon>Hedyotis-Oldenlandia complex</taxon>
        <taxon>Oldenlandia</taxon>
    </lineage>
</organism>
<dbReference type="EMBL" id="OX459122">
    <property type="protein sequence ID" value="CAI9106967.1"/>
    <property type="molecule type" value="Genomic_DNA"/>
</dbReference>
<dbReference type="Proteomes" id="UP001161247">
    <property type="component" value="Chromosome 5"/>
</dbReference>
<protein>
    <submittedName>
        <fullName evidence="1">OLC1v1006221C1</fullName>
    </submittedName>
</protein>
<evidence type="ECO:0000313" key="1">
    <source>
        <dbReference type="EMBL" id="CAI9106967.1"/>
    </source>
</evidence>
<dbReference type="AlphaFoldDB" id="A0AAV1DJH3"/>
<keyword evidence="2" id="KW-1185">Reference proteome</keyword>
<accession>A0AAV1DJH3</accession>
<reference evidence="1" key="1">
    <citation type="submission" date="2023-03" db="EMBL/GenBank/DDBJ databases">
        <authorList>
            <person name="Julca I."/>
        </authorList>
    </citation>
    <scope>NUCLEOTIDE SEQUENCE</scope>
</reference>
<gene>
    <name evidence="1" type="ORF">OLC1_LOCUS15387</name>
</gene>
<sequence>MFQRGTMLVENAVTCPVMDNVGFNSSVPCLMADGNEYPVGVAIVDELVHFDDEWLADDWLLHCMFKFFESSSGLPCCVSEGNHPSNIAIEPGDMKEPNFSHNYNASSSEATILVEVHRCLNWVESTTFHVDHGGI</sequence>